<sequence>MADPSLSSSSSSDHDQQFHTPREYPSTCTASREDTSSTDSESQHAQTPGPYGFLTNAFSDLHIASPTLSITDFHTPYEVRSDNVDAREDDSQSAHENAGRGSPLTESERAFFMGTATGTTSQYAGQLPDTRESGDEIFGDEMAAVTNAHAHAHDTNTANVKKATRRRSDNINPHNTHSAAQPYSTNPTNINTITEDNDPTTTNPPNPNTPHTHPPPMIPRPPKQPASPTPSLSPSRTFTSYLTPAQLANPSLHSRVFNTTTGKHEGIFYGADGNGDSRAEALARLVAKEEKRKKREEREERKKQKARARMSDGEASTSTRPAEQLSREEFETQNVMMMMMGKAWGMSDKTKTKTKFQTQTQTQKPQSWGKVVAEGVRQNLAEAMNTALSLDPPLPPPSAPPVTHPPPRPHRHSHPRHPRTPLTRNTPDTLIPSDTGSWVLLGGTEEATVIDLRGRRVDKGKGKEKETSDKTGKVEENGAEDGKDDIQSYITVPEVLEVPEISTVSNTRYPLPSARNGATGYGEKKGWRVW</sequence>
<evidence type="ECO:0000313" key="3">
    <source>
        <dbReference type="Proteomes" id="UP000799753"/>
    </source>
</evidence>
<organism evidence="2 3">
    <name type="scientific">Massarina eburnea CBS 473.64</name>
    <dbReference type="NCBI Taxonomy" id="1395130"/>
    <lineage>
        <taxon>Eukaryota</taxon>
        <taxon>Fungi</taxon>
        <taxon>Dikarya</taxon>
        <taxon>Ascomycota</taxon>
        <taxon>Pezizomycotina</taxon>
        <taxon>Dothideomycetes</taxon>
        <taxon>Pleosporomycetidae</taxon>
        <taxon>Pleosporales</taxon>
        <taxon>Massarineae</taxon>
        <taxon>Massarinaceae</taxon>
        <taxon>Massarina</taxon>
    </lineage>
</organism>
<feature type="compositionally biased region" description="Low complexity" evidence="1">
    <location>
        <begin position="149"/>
        <end position="160"/>
    </location>
</feature>
<feature type="region of interest" description="Disordered" evidence="1">
    <location>
        <begin position="387"/>
        <end position="437"/>
    </location>
</feature>
<dbReference type="AlphaFoldDB" id="A0A6A6RZI1"/>
<feature type="region of interest" description="Disordered" evidence="1">
    <location>
        <begin position="349"/>
        <end position="369"/>
    </location>
</feature>
<feature type="region of interest" description="Disordered" evidence="1">
    <location>
        <begin position="149"/>
        <end position="237"/>
    </location>
</feature>
<feature type="region of interest" description="Disordered" evidence="1">
    <location>
        <begin position="457"/>
        <end position="487"/>
    </location>
</feature>
<keyword evidence="3" id="KW-1185">Reference proteome</keyword>
<feature type="compositionally biased region" description="Low complexity" evidence="1">
    <location>
        <begin position="355"/>
        <end position="366"/>
    </location>
</feature>
<feature type="region of interest" description="Disordered" evidence="1">
    <location>
        <begin position="507"/>
        <end position="530"/>
    </location>
</feature>
<feature type="region of interest" description="Disordered" evidence="1">
    <location>
        <begin position="287"/>
        <end position="328"/>
    </location>
</feature>
<gene>
    <name evidence="2" type="ORF">P280DRAFT_543382</name>
</gene>
<feature type="compositionally biased region" description="Polar residues" evidence="1">
    <location>
        <begin position="170"/>
        <end position="184"/>
    </location>
</feature>
<feature type="compositionally biased region" description="Basic and acidic residues" evidence="1">
    <location>
        <begin position="457"/>
        <end position="486"/>
    </location>
</feature>
<feature type="region of interest" description="Disordered" evidence="1">
    <location>
        <begin position="1"/>
        <end position="56"/>
    </location>
</feature>
<feature type="compositionally biased region" description="Basic and acidic residues" evidence="1">
    <location>
        <begin position="80"/>
        <end position="93"/>
    </location>
</feature>
<feature type="compositionally biased region" description="Low complexity" evidence="1">
    <location>
        <begin position="1"/>
        <end position="11"/>
    </location>
</feature>
<reference evidence="2" key="1">
    <citation type="journal article" date="2020" name="Stud. Mycol.">
        <title>101 Dothideomycetes genomes: a test case for predicting lifestyles and emergence of pathogens.</title>
        <authorList>
            <person name="Haridas S."/>
            <person name="Albert R."/>
            <person name="Binder M."/>
            <person name="Bloem J."/>
            <person name="Labutti K."/>
            <person name="Salamov A."/>
            <person name="Andreopoulos B."/>
            <person name="Baker S."/>
            <person name="Barry K."/>
            <person name="Bills G."/>
            <person name="Bluhm B."/>
            <person name="Cannon C."/>
            <person name="Castanera R."/>
            <person name="Culley D."/>
            <person name="Daum C."/>
            <person name="Ezra D."/>
            <person name="Gonzalez J."/>
            <person name="Henrissat B."/>
            <person name="Kuo A."/>
            <person name="Liang C."/>
            <person name="Lipzen A."/>
            <person name="Lutzoni F."/>
            <person name="Magnuson J."/>
            <person name="Mondo S."/>
            <person name="Nolan M."/>
            <person name="Ohm R."/>
            <person name="Pangilinan J."/>
            <person name="Park H.-J."/>
            <person name="Ramirez L."/>
            <person name="Alfaro M."/>
            <person name="Sun H."/>
            <person name="Tritt A."/>
            <person name="Yoshinaga Y."/>
            <person name="Zwiers L.-H."/>
            <person name="Turgeon B."/>
            <person name="Goodwin S."/>
            <person name="Spatafora J."/>
            <person name="Crous P."/>
            <person name="Grigoriev I."/>
        </authorList>
    </citation>
    <scope>NUCLEOTIDE SEQUENCE</scope>
    <source>
        <strain evidence="2">CBS 473.64</strain>
    </source>
</reference>
<feature type="compositionally biased region" description="Low complexity" evidence="1">
    <location>
        <begin position="185"/>
        <end position="201"/>
    </location>
</feature>
<accession>A0A6A6RZI1</accession>
<feature type="compositionally biased region" description="Pro residues" evidence="1">
    <location>
        <begin position="392"/>
        <end position="406"/>
    </location>
</feature>
<evidence type="ECO:0000256" key="1">
    <source>
        <dbReference type="SAM" id="MobiDB-lite"/>
    </source>
</evidence>
<proteinExistence type="predicted"/>
<protein>
    <submittedName>
        <fullName evidence="2">Uncharacterized protein</fullName>
    </submittedName>
</protein>
<feature type="compositionally biased region" description="Basic residues" evidence="1">
    <location>
        <begin position="407"/>
        <end position="419"/>
    </location>
</feature>
<dbReference type="EMBL" id="MU006784">
    <property type="protein sequence ID" value="KAF2640635.1"/>
    <property type="molecule type" value="Genomic_DNA"/>
</dbReference>
<evidence type="ECO:0000313" key="2">
    <source>
        <dbReference type="EMBL" id="KAF2640635.1"/>
    </source>
</evidence>
<feature type="compositionally biased region" description="Pro residues" evidence="1">
    <location>
        <begin position="202"/>
        <end position="228"/>
    </location>
</feature>
<dbReference type="Proteomes" id="UP000799753">
    <property type="component" value="Unassembled WGS sequence"/>
</dbReference>
<feature type="compositionally biased region" description="Basic and acidic residues" evidence="1">
    <location>
        <begin position="287"/>
        <end position="302"/>
    </location>
</feature>
<name>A0A6A6RZI1_9PLEO</name>
<feature type="compositionally biased region" description="Basic and acidic residues" evidence="1">
    <location>
        <begin position="12"/>
        <end position="22"/>
    </location>
</feature>
<feature type="region of interest" description="Disordered" evidence="1">
    <location>
        <begin position="80"/>
        <end position="111"/>
    </location>
</feature>